<keyword evidence="4" id="KW-1185">Reference proteome</keyword>
<dbReference type="InterPro" id="IPR042100">
    <property type="entry name" value="Bug_dom1"/>
</dbReference>
<dbReference type="EMBL" id="CP094970">
    <property type="protein sequence ID" value="UYM04640.1"/>
    <property type="molecule type" value="Genomic_DNA"/>
</dbReference>
<sequence length="327" mass="35102">MHRILIAASATVLAVGLTACAAGGTDSASTDTKDYPSQDLDWTIAFGPGGGNDIMSRQLVDIIESEDLYPGNITVENMDGGSGAKGWGHLYSQAGSGYDISTTSGSFLTTPLQADTGWTYEDFTPVGLTATDAAVFLVDSDSGIKTWDDWVKYAKDKGKVVVGGIGTVNVDYIVHAMLAEHEGYEIDYVPYNEEGQVQTSLLSGALDAAVSNPAEVLGQIESGDMTPLLYTGNEPMKALPDVPTAESIGVKNVPTMPRGVILPPDVPDSVRDWWIDAMKQVVKTDQWQKYLDQNNLSADVRWGDDFETYLDDTATELETKLEDLGAL</sequence>
<evidence type="ECO:0000256" key="1">
    <source>
        <dbReference type="ARBA" id="ARBA00006987"/>
    </source>
</evidence>
<dbReference type="Gene3D" id="3.40.190.150">
    <property type="entry name" value="Bordetella uptake gene, domain 1"/>
    <property type="match status" value="1"/>
</dbReference>
<proteinExistence type="inferred from homology"/>
<dbReference type="AlphaFoldDB" id="A0AA46TGC5"/>
<feature type="signal peptide" evidence="2">
    <location>
        <begin position="1"/>
        <end position="21"/>
    </location>
</feature>
<evidence type="ECO:0000256" key="2">
    <source>
        <dbReference type="SAM" id="SignalP"/>
    </source>
</evidence>
<evidence type="ECO:0000313" key="3">
    <source>
        <dbReference type="EMBL" id="UYM04640.1"/>
    </source>
</evidence>
<dbReference type="Gene3D" id="3.40.190.10">
    <property type="entry name" value="Periplasmic binding protein-like II"/>
    <property type="match status" value="1"/>
</dbReference>
<feature type="chain" id="PRO_5041313779" evidence="2">
    <location>
        <begin position="22"/>
        <end position="327"/>
    </location>
</feature>
<dbReference type="Proteomes" id="UP001164390">
    <property type="component" value="Chromosome"/>
</dbReference>
<dbReference type="KEGG" id="sgrg:L0C25_19210"/>
<comment type="similarity">
    <text evidence="1">Belongs to the UPF0065 (bug) family.</text>
</comment>
<dbReference type="PANTHER" id="PTHR42928">
    <property type="entry name" value="TRICARBOXYLATE-BINDING PROTEIN"/>
    <property type="match status" value="1"/>
</dbReference>
<keyword evidence="2" id="KW-0732">Signal</keyword>
<dbReference type="PIRSF" id="PIRSF017082">
    <property type="entry name" value="YflP"/>
    <property type="match status" value="1"/>
</dbReference>
<reference evidence="3" key="1">
    <citation type="submission" date="2022-01" db="EMBL/GenBank/DDBJ databases">
        <title>Nocardioidaceae gen. sp. A5X3R13.</title>
        <authorList>
            <person name="Lopez Marin M.A."/>
            <person name="Uhlik O."/>
        </authorList>
    </citation>
    <scope>NUCLEOTIDE SEQUENCE</scope>
    <source>
        <strain evidence="3">A5X3R13</strain>
    </source>
</reference>
<dbReference type="PANTHER" id="PTHR42928:SF1">
    <property type="entry name" value="BLR4371 PROTEIN"/>
    <property type="match status" value="1"/>
</dbReference>
<dbReference type="Pfam" id="PF03401">
    <property type="entry name" value="TctC"/>
    <property type="match status" value="1"/>
</dbReference>
<dbReference type="CDD" id="cd07012">
    <property type="entry name" value="PBP2_Bug_TTT"/>
    <property type="match status" value="1"/>
</dbReference>
<dbReference type="InterPro" id="IPR005064">
    <property type="entry name" value="BUG"/>
</dbReference>
<dbReference type="RefSeq" id="WP_271633398.1">
    <property type="nucleotide sequence ID" value="NZ_CP094970.1"/>
</dbReference>
<organism evidence="3 4">
    <name type="scientific">Solicola gregarius</name>
    <dbReference type="NCBI Taxonomy" id="2908642"/>
    <lineage>
        <taxon>Bacteria</taxon>
        <taxon>Bacillati</taxon>
        <taxon>Actinomycetota</taxon>
        <taxon>Actinomycetes</taxon>
        <taxon>Propionibacteriales</taxon>
        <taxon>Nocardioidaceae</taxon>
        <taxon>Solicola</taxon>
    </lineage>
</organism>
<evidence type="ECO:0000313" key="4">
    <source>
        <dbReference type="Proteomes" id="UP001164390"/>
    </source>
</evidence>
<gene>
    <name evidence="3" type="ORF">L0C25_19210</name>
</gene>
<name>A0AA46TGC5_9ACTN</name>
<accession>A0AA46TGC5</accession>
<protein>
    <submittedName>
        <fullName evidence="3">Tripartite tricarboxylate transporter substrate binding protein</fullName>
    </submittedName>
</protein>
<dbReference type="SUPFAM" id="SSF53850">
    <property type="entry name" value="Periplasmic binding protein-like II"/>
    <property type="match status" value="1"/>
</dbReference>
<dbReference type="PROSITE" id="PS51257">
    <property type="entry name" value="PROKAR_LIPOPROTEIN"/>
    <property type="match status" value="1"/>
</dbReference>